<organism evidence="1 2">
    <name type="scientific">Pedobacter lithocola</name>
    <dbReference type="NCBI Taxonomy" id="1908239"/>
    <lineage>
        <taxon>Bacteria</taxon>
        <taxon>Pseudomonadati</taxon>
        <taxon>Bacteroidota</taxon>
        <taxon>Sphingobacteriia</taxon>
        <taxon>Sphingobacteriales</taxon>
        <taxon>Sphingobacteriaceae</taxon>
        <taxon>Pedobacter</taxon>
    </lineage>
</organism>
<accession>A0ABV8P7S7</accession>
<name>A0ABV8P7S7_9SPHI</name>
<gene>
    <name evidence="1" type="ORF">ACFOWA_08760</name>
</gene>
<proteinExistence type="predicted"/>
<dbReference type="RefSeq" id="WP_378984097.1">
    <property type="nucleotide sequence ID" value="NZ_JBHSBW010000007.1"/>
</dbReference>
<dbReference type="Proteomes" id="UP001595789">
    <property type="component" value="Unassembled WGS sequence"/>
</dbReference>
<comment type="caution">
    <text evidence="1">The sequence shown here is derived from an EMBL/GenBank/DDBJ whole genome shotgun (WGS) entry which is preliminary data.</text>
</comment>
<dbReference type="EMBL" id="JBHSBW010000007">
    <property type="protein sequence ID" value="MFC4211268.1"/>
    <property type="molecule type" value="Genomic_DNA"/>
</dbReference>
<evidence type="ECO:0000313" key="2">
    <source>
        <dbReference type="Proteomes" id="UP001595789"/>
    </source>
</evidence>
<keyword evidence="2" id="KW-1185">Reference proteome</keyword>
<protein>
    <submittedName>
        <fullName evidence="1">Uncharacterized protein</fullName>
    </submittedName>
</protein>
<sequence>MNDEKKQKAIALIKQGLETVMDREYTEISEIPTDDVNELQVKYSFVHDGISGIFTVVGQANTEESTTGDELIKLSLFSKFDEDSTHYESMTAKEQVDNDLLNVEEYLHRHINEG</sequence>
<evidence type="ECO:0000313" key="1">
    <source>
        <dbReference type="EMBL" id="MFC4211268.1"/>
    </source>
</evidence>
<reference evidence="2" key="1">
    <citation type="journal article" date="2019" name="Int. J. Syst. Evol. Microbiol.">
        <title>The Global Catalogue of Microorganisms (GCM) 10K type strain sequencing project: providing services to taxonomists for standard genome sequencing and annotation.</title>
        <authorList>
            <consortium name="The Broad Institute Genomics Platform"/>
            <consortium name="The Broad Institute Genome Sequencing Center for Infectious Disease"/>
            <person name="Wu L."/>
            <person name="Ma J."/>
        </authorList>
    </citation>
    <scope>NUCLEOTIDE SEQUENCE [LARGE SCALE GENOMIC DNA]</scope>
    <source>
        <strain evidence="2">CCM 8691</strain>
    </source>
</reference>